<proteinExistence type="predicted"/>
<dbReference type="InParanoid" id="E8QXV2"/>
<gene>
    <name evidence="1" type="ordered locus">Isop_0336</name>
</gene>
<name>E8QXV2_ISOPI</name>
<reference evidence="1 2" key="2">
    <citation type="journal article" date="2011" name="Stand. Genomic Sci.">
        <title>Complete genome sequence of Isosphaera pallida type strain (IS1B).</title>
        <authorList>
            <consortium name="US DOE Joint Genome Institute (JGI-PGF)"/>
            <person name="Goker M."/>
            <person name="Cleland D."/>
            <person name="Saunders E."/>
            <person name="Lapidus A."/>
            <person name="Nolan M."/>
            <person name="Lucas S."/>
            <person name="Hammon N."/>
            <person name="Deshpande S."/>
            <person name="Cheng J.F."/>
            <person name="Tapia R."/>
            <person name="Han C."/>
            <person name="Goodwin L."/>
            <person name="Pitluck S."/>
            <person name="Liolios K."/>
            <person name="Pagani I."/>
            <person name="Ivanova N."/>
            <person name="Mavromatis K."/>
            <person name="Pati A."/>
            <person name="Chen A."/>
            <person name="Palaniappan K."/>
            <person name="Land M."/>
            <person name="Hauser L."/>
            <person name="Chang Y.J."/>
            <person name="Jeffries C.D."/>
            <person name="Detter J.C."/>
            <person name="Beck B."/>
            <person name="Woyke T."/>
            <person name="Bristow J."/>
            <person name="Eisen J.A."/>
            <person name="Markowitz V."/>
            <person name="Hugenholtz P."/>
            <person name="Kyrpides N.C."/>
            <person name="Klenk H.P."/>
        </authorList>
    </citation>
    <scope>NUCLEOTIDE SEQUENCE [LARGE SCALE GENOMIC DNA]</scope>
    <source>
        <strain evidence="2">ATCC 43644 / DSM 9630 / IS1B</strain>
    </source>
</reference>
<accession>E8QXV2</accession>
<organism evidence="1 2">
    <name type="scientific">Isosphaera pallida (strain ATCC 43644 / DSM 9630 / IS1B)</name>
    <dbReference type="NCBI Taxonomy" id="575540"/>
    <lineage>
        <taxon>Bacteria</taxon>
        <taxon>Pseudomonadati</taxon>
        <taxon>Planctomycetota</taxon>
        <taxon>Planctomycetia</taxon>
        <taxon>Isosphaerales</taxon>
        <taxon>Isosphaeraceae</taxon>
        <taxon>Isosphaera</taxon>
    </lineage>
</organism>
<sequence>MIGFLSYPPLQEGTIPFQMTKSVPIDRVPPSSNG</sequence>
<evidence type="ECO:0000313" key="2">
    <source>
        <dbReference type="Proteomes" id="UP000008631"/>
    </source>
</evidence>
<reference key="1">
    <citation type="submission" date="2010-11" db="EMBL/GenBank/DDBJ databases">
        <title>The complete sequence of chromosome of Isophaera pallida ATCC 43644.</title>
        <authorList>
            <consortium name="US DOE Joint Genome Institute (JGI-PGF)"/>
            <person name="Lucas S."/>
            <person name="Copeland A."/>
            <person name="Lapidus A."/>
            <person name="Bruce D."/>
            <person name="Goodwin L."/>
            <person name="Pitluck S."/>
            <person name="Kyrpides N."/>
            <person name="Mavromatis K."/>
            <person name="Pagani I."/>
            <person name="Ivanova N."/>
            <person name="Saunders E."/>
            <person name="Brettin T."/>
            <person name="Detter J.C."/>
            <person name="Han C."/>
            <person name="Tapia R."/>
            <person name="Land M."/>
            <person name="Hauser L."/>
            <person name="Markowitz V."/>
            <person name="Cheng J.-F."/>
            <person name="Hugenholtz P."/>
            <person name="Woyke T."/>
            <person name="Wu D."/>
            <person name="Eisen J.A."/>
        </authorList>
    </citation>
    <scope>NUCLEOTIDE SEQUENCE</scope>
    <source>
        <strain>ATCC 43644</strain>
    </source>
</reference>
<evidence type="ECO:0000313" key="1">
    <source>
        <dbReference type="EMBL" id="ADV60931.1"/>
    </source>
</evidence>
<dbReference type="KEGG" id="ipa:Isop_0336"/>
<dbReference type="HOGENOM" id="CLU_3374187_0_0_0"/>
<dbReference type="Proteomes" id="UP000008631">
    <property type="component" value="Chromosome"/>
</dbReference>
<dbReference type="AlphaFoldDB" id="E8QXV2"/>
<keyword evidence="2" id="KW-1185">Reference proteome</keyword>
<dbReference type="STRING" id="575540.Isop_0336"/>
<protein>
    <submittedName>
        <fullName evidence="1">Uncharacterized protein</fullName>
    </submittedName>
</protein>
<dbReference type="EMBL" id="CP002353">
    <property type="protein sequence ID" value="ADV60931.1"/>
    <property type="molecule type" value="Genomic_DNA"/>
</dbReference>